<dbReference type="RefSeq" id="XP_020074414.1">
    <property type="nucleotide sequence ID" value="XM_020221911.1"/>
</dbReference>
<proteinExistence type="predicted"/>
<organism evidence="1 2">
    <name type="scientific">Hyphopichia burtonii NRRL Y-1933</name>
    <dbReference type="NCBI Taxonomy" id="984485"/>
    <lineage>
        <taxon>Eukaryota</taxon>
        <taxon>Fungi</taxon>
        <taxon>Dikarya</taxon>
        <taxon>Ascomycota</taxon>
        <taxon>Saccharomycotina</taxon>
        <taxon>Pichiomycetes</taxon>
        <taxon>Debaryomycetaceae</taxon>
        <taxon>Hyphopichia</taxon>
    </lineage>
</organism>
<keyword evidence="2" id="KW-1185">Reference proteome</keyword>
<dbReference type="EMBL" id="KV454545">
    <property type="protein sequence ID" value="ODV65347.1"/>
    <property type="molecule type" value="Genomic_DNA"/>
</dbReference>
<evidence type="ECO:0000313" key="2">
    <source>
        <dbReference type="Proteomes" id="UP000095085"/>
    </source>
</evidence>
<dbReference type="GeneID" id="30996460"/>
<protein>
    <submittedName>
        <fullName evidence="1">Uncharacterized protein</fullName>
    </submittedName>
</protein>
<dbReference type="AlphaFoldDB" id="A0A1E4RDL4"/>
<dbReference type="Proteomes" id="UP000095085">
    <property type="component" value="Unassembled WGS sequence"/>
</dbReference>
<name>A0A1E4RDL4_9ASCO</name>
<sequence length="143" mass="15653">MSIALADKSDVLKDLCSIILENNPAGSNLTISVNKKGEIIMTSDTFANASTAFNIEELKKKGGFGGYMLSNYGILPKFIYSTNQSQIEDEYGEKLYKHTITNNTVSEDDIMSCVDNLLAATNDGYDIALIPADSEGNRQLIRE</sequence>
<reference evidence="2" key="1">
    <citation type="submission" date="2016-05" db="EMBL/GenBank/DDBJ databases">
        <title>Comparative genomics of biotechnologically important yeasts.</title>
        <authorList>
            <consortium name="DOE Joint Genome Institute"/>
            <person name="Riley R."/>
            <person name="Haridas S."/>
            <person name="Wolfe K.H."/>
            <person name="Lopes M.R."/>
            <person name="Hittinger C.T."/>
            <person name="Goker M."/>
            <person name="Salamov A."/>
            <person name="Wisecaver J."/>
            <person name="Long T.M."/>
            <person name="Aerts A.L."/>
            <person name="Barry K."/>
            <person name="Choi C."/>
            <person name="Clum A."/>
            <person name="Coughlan A.Y."/>
            <person name="Deshpande S."/>
            <person name="Douglass A.P."/>
            <person name="Hanson S.J."/>
            <person name="Klenk H.-P."/>
            <person name="Labutti K."/>
            <person name="Lapidus A."/>
            <person name="Lindquist E."/>
            <person name="Lipzen A."/>
            <person name="Meier-Kolthoff J.P."/>
            <person name="Ohm R.A."/>
            <person name="Otillar R.P."/>
            <person name="Pangilinan J."/>
            <person name="Peng Y."/>
            <person name="Rokas A."/>
            <person name="Rosa C.A."/>
            <person name="Scheuner C."/>
            <person name="Sibirny A.A."/>
            <person name="Slot J.C."/>
            <person name="Stielow J.B."/>
            <person name="Sun H."/>
            <person name="Kurtzman C.P."/>
            <person name="Blackwell M."/>
            <person name="Grigoriev I.V."/>
            <person name="Jeffries T.W."/>
        </authorList>
    </citation>
    <scope>NUCLEOTIDE SEQUENCE [LARGE SCALE GENOMIC DNA]</scope>
    <source>
        <strain evidence="2">NRRL Y-1933</strain>
    </source>
</reference>
<evidence type="ECO:0000313" key="1">
    <source>
        <dbReference type="EMBL" id="ODV65347.1"/>
    </source>
</evidence>
<accession>A0A1E4RDL4</accession>
<gene>
    <name evidence="1" type="ORF">HYPBUDRAFT_154121</name>
</gene>